<dbReference type="EMBL" id="BOOB01000046">
    <property type="protein sequence ID" value="GIH35527.1"/>
    <property type="molecule type" value="Genomic_DNA"/>
</dbReference>
<comment type="caution">
    <text evidence="2">The sequence shown here is derived from an EMBL/GenBank/DDBJ whole genome shotgun (WGS) entry which is preliminary data.</text>
</comment>
<evidence type="ECO:0000256" key="1">
    <source>
        <dbReference type="SAM" id="MobiDB-lite"/>
    </source>
</evidence>
<proteinExistence type="predicted"/>
<gene>
    <name evidence="2" type="ORF">Mam01_56910</name>
</gene>
<protein>
    <submittedName>
        <fullName evidence="2">Uncharacterized protein</fullName>
    </submittedName>
</protein>
<reference evidence="2 3" key="1">
    <citation type="submission" date="2021-01" db="EMBL/GenBank/DDBJ databases">
        <title>Whole genome shotgun sequence of Microbispora amethystogenes NBRC 101907.</title>
        <authorList>
            <person name="Komaki H."/>
            <person name="Tamura T."/>
        </authorList>
    </citation>
    <scope>NUCLEOTIDE SEQUENCE [LARGE SCALE GENOMIC DNA]</scope>
    <source>
        <strain evidence="2 3">NBRC 101907</strain>
    </source>
</reference>
<evidence type="ECO:0000313" key="3">
    <source>
        <dbReference type="Proteomes" id="UP000651728"/>
    </source>
</evidence>
<name>A0ABQ4FL36_9ACTN</name>
<keyword evidence="3" id="KW-1185">Reference proteome</keyword>
<dbReference type="Proteomes" id="UP000651728">
    <property type="component" value="Unassembled WGS sequence"/>
</dbReference>
<sequence length="173" mass="18921">MVALVTVLGTIVVALIQQVWSHQDSSSVAESATHAPFQTSPPASPSGGVAHVVRRQGRLVLKRWWGYDLDSQAPDWNGTPNGWRGHDVGYQPRPEMKTIVARQDQPSIAPLQAAPIHSYEDCATTLYTAPLVTEPWVARGYASCVLTDQGRYALLSIDELDDKQVSATVTVWD</sequence>
<feature type="region of interest" description="Disordered" evidence="1">
    <location>
        <begin position="31"/>
        <end position="50"/>
    </location>
</feature>
<feature type="compositionally biased region" description="Polar residues" evidence="1">
    <location>
        <begin position="31"/>
        <end position="41"/>
    </location>
</feature>
<dbReference type="RefSeq" id="WP_204288192.1">
    <property type="nucleotide sequence ID" value="NZ_BAABEJ010000001.1"/>
</dbReference>
<accession>A0ABQ4FL36</accession>
<organism evidence="2 3">
    <name type="scientific">Microbispora amethystogenes</name>
    <dbReference type="NCBI Taxonomy" id="1427754"/>
    <lineage>
        <taxon>Bacteria</taxon>
        <taxon>Bacillati</taxon>
        <taxon>Actinomycetota</taxon>
        <taxon>Actinomycetes</taxon>
        <taxon>Streptosporangiales</taxon>
        <taxon>Streptosporangiaceae</taxon>
        <taxon>Microbispora</taxon>
    </lineage>
</organism>
<evidence type="ECO:0000313" key="2">
    <source>
        <dbReference type="EMBL" id="GIH35527.1"/>
    </source>
</evidence>